<evidence type="ECO:0000313" key="2">
    <source>
        <dbReference type="Proteomes" id="UP000024635"/>
    </source>
</evidence>
<reference evidence="2" key="1">
    <citation type="journal article" date="2015" name="Nat. Genet.">
        <title>The genome and transcriptome of the zoonotic hookworm Ancylostoma ceylanicum identify infection-specific gene families.</title>
        <authorList>
            <person name="Schwarz E.M."/>
            <person name="Hu Y."/>
            <person name="Antoshechkin I."/>
            <person name="Miller M.M."/>
            <person name="Sternberg P.W."/>
            <person name="Aroian R.V."/>
        </authorList>
    </citation>
    <scope>NUCLEOTIDE SEQUENCE</scope>
    <source>
        <strain evidence="2">HY135</strain>
    </source>
</reference>
<protein>
    <submittedName>
        <fullName evidence="1">Uncharacterized protein</fullName>
    </submittedName>
</protein>
<sequence>MNASRTFTFLPPCECECECEWVKEIKITSSREISEKSNIRNMAAAAKMQYTPHDDVEANTNTGSDQRHVGFDAYNGIFSFAATELLLYLLT</sequence>
<comment type="caution">
    <text evidence="1">The sequence shown here is derived from an EMBL/GenBank/DDBJ whole genome shotgun (WGS) entry which is preliminary data.</text>
</comment>
<dbReference type="AlphaFoldDB" id="A0A016U9D3"/>
<name>A0A016U9D3_9BILA</name>
<keyword evidence="2" id="KW-1185">Reference proteome</keyword>
<dbReference type="Proteomes" id="UP000024635">
    <property type="component" value="Unassembled WGS sequence"/>
</dbReference>
<evidence type="ECO:0000313" key="1">
    <source>
        <dbReference type="EMBL" id="EYC11770.1"/>
    </source>
</evidence>
<proteinExistence type="predicted"/>
<dbReference type="EMBL" id="JARK01001385">
    <property type="protein sequence ID" value="EYC11770.1"/>
    <property type="molecule type" value="Genomic_DNA"/>
</dbReference>
<organism evidence="1 2">
    <name type="scientific">Ancylostoma ceylanicum</name>
    <dbReference type="NCBI Taxonomy" id="53326"/>
    <lineage>
        <taxon>Eukaryota</taxon>
        <taxon>Metazoa</taxon>
        <taxon>Ecdysozoa</taxon>
        <taxon>Nematoda</taxon>
        <taxon>Chromadorea</taxon>
        <taxon>Rhabditida</taxon>
        <taxon>Rhabditina</taxon>
        <taxon>Rhabditomorpha</taxon>
        <taxon>Strongyloidea</taxon>
        <taxon>Ancylostomatidae</taxon>
        <taxon>Ancylostomatinae</taxon>
        <taxon>Ancylostoma</taxon>
    </lineage>
</organism>
<gene>
    <name evidence="1" type="primary">Acey_s0049.g1760</name>
    <name evidence="1" type="ORF">Y032_0049g1760</name>
</gene>
<accession>A0A016U9D3</accession>